<dbReference type="Gene3D" id="3.10.310.10">
    <property type="entry name" value="Diaminopimelate Epimerase, Chain A, domain 1"/>
    <property type="match status" value="2"/>
</dbReference>
<comment type="similarity">
    <text evidence="1">Belongs to the PhzF family.</text>
</comment>
<dbReference type="PANTHER" id="PTHR13774:SF17">
    <property type="entry name" value="PHENAZINE BIOSYNTHESIS-LIKE DOMAIN-CONTAINING PROTEIN"/>
    <property type="match status" value="1"/>
</dbReference>
<dbReference type="PIRSF" id="PIRSF016184">
    <property type="entry name" value="PhzC_PhzF"/>
    <property type="match status" value="1"/>
</dbReference>
<dbReference type="KEGG" id="eke:EK0264_18215"/>
<dbReference type="SUPFAM" id="SSF54506">
    <property type="entry name" value="Diaminopimelate epimerase-like"/>
    <property type="match status" value="1"/>
</dbReference>
<organism evidence="4 5">
    <name type="scientific">Epidermidibacterium keratini</name>
    <dbReference type="NCBI Taxonomy" id="1891644"/>
    <lineage>
        <taxon>Bacteria</taxon>
        <taxon>Bacillati</taxon>
        <taxon>Actinomycetota</taxon>
        <taxon>Actinomycetes</taxon>
        <taxon>Sporichthyales</taxon>
        <taxon>Sporichthyaceae</taxon>
        <taxon>Epidermidibacterium</taxon>
    </lineage>
</organism>
<dbReference type="RefSeq" id="WP_159547145.1">
    <property type="nucleotide sequence ID" value="NZ_CP047156.1"/>
</dbReference>
<protein>
    <submittedName>
        <fullName evidence="4">PhzF family phenazine biosynthesis isomerase</fullName>
    </submittedName>
</protein>
<evidence type="ECO:0000256" key="3">
    <source>
        <dbReference type="PIRSR" id="PIRSR016184-1"/>
    </source>
</evidence>
<reference evidence="4 5" key="1">
    <citation type="journal article" date="2018" name="Int. J. Syst. Evol. Microbiol.">
        <title>Epidermidibacterium keratini gen. nov., sp. nov., a member of the family Sporichthyaceae, isolated from keratin epidermis.</title>
        <authorList>
            <person name="Lee D.G."/>
            <person name="Trujillo M.E."/>
            <person name="Kang S."/>
            <person name="Nam J.J."/>
            <person name="Kim Y.J."/>
        </authorList>
    </citation>
    <scope>NUCLEOTIDE SEQUENCE [LARGE SCALE GENOMIC DNA]</scope>
    <source>
        <strain evidence="4 5">EPI-7</strain>
    </source>
</reference>
<keyword evidence="5" id="KW-1185">Reference proteome</keyword>
<name>A0A7L4YRZ6_9ACTN</name>
<dbReference type="InterPro" id="IPR003719">
    <property type="entry name" value="Phenazine_PhzF-like"/>
</dbReference>
<evidence type="ECO:0000256" key="1">
    <source>
        <dbReference type="ARBA" id="ARBA00008270"/>
    </source>
</evidence>
<keyword evidence="2 4" id="KW-0413">Isomerase</keyword>
<dbReference type="AlphaFoldDB" id="A0A7L4YRZ6"/>
<gene>
    <name evidence="4" type="ORF">EK0264_18215</name>
</gene>
<dbReference type="EMBL" id="CP047156">
    <property type="protein sequence ID" value="QHC02021.1"/>
    <property type="molecule type" value="Genomic_DNA"/>
</dbReference>
<evidence type="ECO:0000313" key="5">
    <source>
        <dbReference type="Proteomes" id="UP000463857"/>
    </source>
</evidence>
<proteinExistence type="inferred from homology"/>
<dbReference type="Proteomes" id="UP000463857">
    <property type="component" value="Chromosome"/>
</dbReference>
<dbReference type="GO" id="GO:0016853">
    <property type="term" value="F:isomerase activity"/>
    <property type="evidence" value="ECO:0007669"/>
    <property type="project" value="UniProtKB-KW"/>
</dbReference>
<accession>A0A7L4YRZ6</accession>
<dbReference type="OrthoDB" id="9788221at2"/>
<dbReference type="GO" id="GO:0005737">
    <property type="term" value="C:cytoplasm"/>
    <property type="evidence" value="ECO:0007669"/>
    <property type="project" value="TreeGrafter"/>
</dbReference>
<evidence type="ECO:0000313" key="4">
    <source>
        <dbReference type="EMBL" id="QHC02021.1"/>
    </source>
</evidence>
<dbReference type="NCBIfam" id="TIGR00654">
    <property type="entry name" value="PhzF_family"/>
    <property type="match status" value="1"/>
</dbReference>
<sequence>MDVPLFQIDAFAERPFEGNPAAVMPLAEWLPDDLLQRIAQENNLSETAFFVPDLPPDATGPPGPGPTYHLRWFTPSIEVTLCGHATLATAAYLFDDVDPSAERIWFWTLSGWLSVTRGDQQGWLRMNFPAEPSSPVDLDAVVVEALGVPVHEMLQSLDLICVAPSAADVLAATPDFSALARLPQRGFVLTAAAGERYAGIDFVSRWFGGESGVDEDPVTGSAHAQIAPYWAAALGKSHLVGRQISRRGGTVDCEVIGDRVELSGAYRRYLDGVVHL</sequence>
<dbReference type="Pfam" id="PF02567">
    <property type="entry name" value="PhzC-PhzF"/>
    <property type="match status" value="1"/>
</dbReference>
<evidence type="ECO:0000256" key="2">
    <source>
        <dbReference type="ARBA" id="ARBA00023235"/>
    </source>
</evidence>
<dbReference type="PANTHER" id="PTHR13774">
    <property type="entry name" value="PHENAZINE BIOSYNTHESIS PROTEIN"/>
    <property type="match status" value="1"/>
</dbReference>
<feature type="active site" evidence="3">
    <location>
        <position position="46"/>
    </location>
</feature>
<dbReference type="InParanoid" id="A0A7L4YRZ6"/>